<keyword evidence="2" id="KW-1185">Reference proteome</keyword>
<accession>A0ACB6RE01</accession>
<dbReference type="EMBL" id="MU003493">
    <property type="protein sequence ID" value="KAF2477270.1"/>
    <property type="molecule type" value="Genomic_DNA"/>
</dbReference>
<organism evidence="1 2">
    <name type="scientific">Lindgomyces ingoldianus</name>
    <dbReference type="NCBI Taxonomy" id="673940"/>
    <lineage>
        <taxon>Eukaryota</taxon>
        <taxon>Fungi</taxon>
        <taxon>Dikarya</taxon>
        <taxon>Ascomycota</taxon>
        <taxon>Pezizomycotina</taxon>
        <taxon>Dothideomycetes</taxon>
        <taxon>Pleosporomycetidae</taxon>
        <taxon>Pleosporales</taxon>
        <taxon>Lindgomycetaceae</taxon>
        <taxon>Lindgomyces</taxon>
    </lineage>
</organism>
<sequence length="255" mass="27094">MASATPAEASTTSPEISTSLPEEVITCLQNARFLHLATCSHNTPHISLMNYTYLPSTPYTSTPTIIMTTPPSSLKYTNLASNPLVSLLVHDWISHRPPTLSRPGRSPSPPATRGGPGGVRSGSLAELLLGMNTASLSRISATINGIAEIVEQGSEAENWYRAQHLANNTFGPADEDNFSSSPVGGGLWRGLGGRESGAGEEELREGDGGTRCYVEGEEVRVVVVKIRDGRIADWKGQVRDWVVRGGGEGELANGV</sequence>
<gene>
    <name evidence="1" type="ORF">BDR25DRAFT_339224</name>
</gene>
<reference evidence="1" key="1">
    <citation type="journal article" date="2020" name="Stud. Mycol.">
        <title>101 Dothideomycetes genomes: a test case for predicting lifestyles and emergence of pathogens.</title>
        <authorList>
            <person name="Haridas S."/>
            <person name="Albert R."/>
            <person name="Binder M."/>
            <person name="Bloem J."/>
            <person name="Labutti K."/>
            <person name="Salamov A."/>
            <person name="Andreopoulos B."/>
            <person name="Baker S."/>
            <person name="Barry K."/>
            <person name="Bills G."/>
            <person name="Bluhm B."/>
            <person name="Cannon C."/>
            <person name="Castanera R."/>
            <person name="Culley D."/>
            <person name="Daum C."/>
            <person name="Ezra D."/>
            <person name="Gonzalez J."/>
            <person name="Henrissat B."/>
            <person name="Kuo A."/>
            <person name="Liang C."/>
            <person name="Lipzen A."/>
            <person name="Lutzoni F."/>
            <person name="Magnuson J."/>
            <person name="Mondo S."/>
            <person name="Nolan M."/>
            <person name="Ohm R."/>
            <person name="Pangilinan J."/>
            <person name="Park H.-J."/>
            <person name="Ramirez L."/>
            <person name="Alfaro M."/>
            <person name="Sun H."/>
            <person name="Tritt A."/>
            <person name="Yoshinaga Y."/>
            <person name="Zwiers L.-H."/>
            <person name="Turgeon B."/>
            <person name="Goodwin S."/>
            <person name="Spatafora J."/>
            <person name="Crous P."/>
            <person name="Grigoriev I."/>
        </authorList>
    </citation>
    <scope>NUCLEOTIDE SEQUENCE</scope>
    <source>
        <strain evidence="1">ATCC 200398</strain>
    </source>
</reference>
<proteinExistence type="predicted"/>
<protein>
    <submittedName>
        <fullName evidence="1">Uncharacterized protein</fullName>
    </submittedName>
</protein>
<name>A0ACB6RE01_9PLEO</name>
<dbReference type="Proteomes" id="UP000799755">
    <property type="component" value="Unassembled WGS sequence"/>
</dbReference>
<evidence type="ECO:0000313" key="2">
    <source>
        <dbReference type="Proteomes" id="UP000799755"/>
    </source>
</evidence>
<evidence type="ECO:0000313" key="1">
    <source>
        <dbReference type="EMBL" id="KAF2477270.1"/>
    </source>
</evidence>
<comment type="caution">
    <text evidence="1">The sequence shown here is derived from an EMBL/GenBank/DDBJ whole genome shotgun (WGS) entry which is preliminary data.</text>
</comment>